<gene>
    <name evidence="1" type="ORF">FRZ06_12190</name>
</gene>
<reference evidence="1" key="1">
    <citation type="submission" date="2019-08" db="EMBL/GenBank/DDBJ databases">
        <title>Genome sequence of Clostridiales bacterium MT110.</title>
        <authorList>
            <person name="Cao J."/>
        </authorList>
    </citation>
    <scope>NUCLEOTIDE SEQUENCE</scope>
    <source>
        <strain evidence="1">MT110</strain>
    </source>
</reference>
<keyword evidence="2" id="KW-1185">Reference proteome</keyword>
<organism evidence="1 2">
    <name type="scientific">Anoxybacterium hadale</name>
    <dbReference type="NCBI Taxonomy" id="3408580"/>
    <lineage>
        <taxon>Bacteria</taxon>
        <taxon>Bacillati</taxon>
        <taxon>Bacillota</taxon>
        <taxon>Clostridia</taxon>
        <taxon>Peptostreptococcales</taxon>
        <taxon>Anaerovoracaceae</taxon>
        <taxon>Anoxybacterium</taxon>
    </lineage>
</organism>
<sequence length="101" mass="11222">MIKKASEINETTPWQEMTLGGEIYEGGTSALFNTGDWRTMIPVYHPENCKHCMLCVPYCPDSSIPVVEGKREDFDFMHCKGCGICAKVCPFKAISLEKVGA</sequence>
<accession>A0ACD1ABZ9</accession>
<evidence type="ECO:0000313" key="2">
    <source>
        <dbReference type="Proteomes" id="UP000594014"/>
    </source>
</evidence>
<dbReference type="EMBL" id="CP042469">
    <property type="protein sequence ID" value="QOX64040.1"/>
    <property type="molecule type" value="Genomic_DNA"/>
</dbReference>
<protein>
    <submittedName>
        <fullName evidence="1">Ferredoxin</fullName>
    </submittedName>
</protein>
<proteinExistence type="predicted"/>
<name>A0ACD1ABZ9_9FIRM</name>
<dbReference type="Proteomes" id="UP000594014">
    <property type="component" value="Chromosome"/>
</dbReference>
<evidence type="ECO:0000313" key="1">
    <source>
        <dbReference type="EMBL" id="QOX64040.1"/>
    </source>
</evidence>